<dbReference type="AlphaFoldDB" id="A0A6C0ANY4"/>
<proteinExistence type="predicted"/>
<feature type="region of interest" description="Disordered" evidence="1">
    <location>
        <begin position="176"/>
        <end position="261"/>
    </location>
</feature>
<feature type="compositionally biased region" description="Low complexity" evidence="1">
    <location>
        <begin position="236"/>
        <end position="257"/>
    </location>
</feature>
<evidence type="ECO:0000313" key="2">
    <source>
        <dbReference type="EMBL" id="QHS81529.1"/>
    </source>
</evidence>
<evidence type="ECO:0000256" key="1">
    <source>
        <dbReference type="SAM" id="MobiDB-lite"/>
    </source>
</evidence>
<accession>A0A6C0ANY4</accession>
<protein>
    <recommendedName>
        <fullName evidence="3">S1 motif domain-containing protein</fullName>
    </recommendedName>
</protein>
<evidence type="ECO:0008006" key="3">
    <source>
        <dbReference type="Google" id="ProtNLM"/>
    </source>
</evidence>
<organism evidence="2">
    <name type="scientific">viral metagenome</name>
    <dbReference type="NCBI Taxonomy" id="1070528"/>
    <lineage>
        <taxon>unclassified sequences</taxon>
        <taxon>metagenomes</taxon>
        <taxon>organismal metagenomes</taxon>
    </lineage>
</organism>
<feature type="compositionally biased region" description="Acidic residues" evidence="1">
    <location>
        <begin position="180"/>
        <end position="217"/>
    </location>
</feature>
<dbReference type="EMBL" id="MN740758">
    <property type="protein sequence ID" value="QHS81529.1"/>
    <property type="molecule type" value="Genomic_DNA"/>
</dbReference>
<sequence length="288" mass="31796">MESTAYFEKKISLSPTTIFNKVGRDNNLDALLLQQLKEKLENKCSEHGFVLPGTLELISRSMGYFEAGRFTGDAVFYVKAEGKVINPADGFRVIGEVTRKNNMGLNVSYKNNSLRIQVPRDLHLGDDSDQFSAIQPGDFIEVELKKSLFQINDPYILTNGRFIRKVSGDAVVAQVVQEGKEEESEEEKESEDEESQEEESQEEEEEFEGSAETEELTGEFSGETNASIVPEDEDLSASGSAVATETETESTAVPEASIPGFEDVVTTARLNRKNRKNLGTVGLSSNQS</sequence>
<reference evidence="2" key="1">
    <citation type="journal article" date="2020" name="Nature">
        <title>Giant virus diversity and host interactions through global metagenomics.</title>
        <authorList>
            <person name="Schulz F."/>
            <person name="Roux S."/>
            <person name="Paez-Espino D."/>
            <person name="Jungbluth S."/>
            <person name="Walsh D.A."/>
            <person name="Denef V.J."/>
            <person name="McMahon K.D."/>
            <person name="Konstantinidis K.T."/>
            <person name="Eloe-Fadrosh E.A."/>
            <person name="Kyrpides N.C."/>
            <person name="Woyke T."/>
        </authorList>
    </citation>
    <scope>NUCLEOTIDE SEQUENCE</scope>
    <source>
        <strain evidence="2">GVMAG-S-1101164-72</strain>
    </source>
</reference>
<name>A0A6C0ANY4_9ZZZZ</name>